<evidence type="ECO:0000313" key="3">
    <source>
        <dbReference type="Proteomes" id="UP000186004"/>
    </source>
</evidence>
<name>A0A1N7DSH7_9ACTN</name>
<proteinExistence type="predicted"/>
<reference evidence="2 3" key="1">
    <citation type="submission" date="2017-01" db="EMBL/GenBank/DDBJ databases">
        <authorList>
            <person name="Mah S.A."/>
            <person name="Swanson W.J."/>
            <person name="Moy G.W."/>
            <person name="Vacquier V.D."/>
        </authorList>
    </citation>
    <scope>NUCLEOTIDE SEQUENCE [LARGE SCALE GENOMIC DNA]</scope>
    <source>
        <strain evidence="2 3">DSM 45758</strain>
    </source>
</reference>
<feature type="compositionally biased region" description="Acidic residues" evidence="1">
    <location>
        <begin position="52"/>
        <end position="62"/>
    </location>
</feature>
<evidence type="ECO:0000313" key="2">
    <source>
        <dbReference type="EMBL" id="SIR78833.1"/>
    </source>
</evidence>
<organism evidence="2 3">
    <name type="scientific">Micromonospora avicenniae</name>
    <dbReference type="NCBI Taxonomy" id="1198245"/>
    <lineage>
        <taxon>Bacteria</taxon>
        <taxon>Bacillati</taxon>
        <taxon>Actinomycetota</taxon>
        <taxon>Actinomycetes</taxon>
        <taxon>Micromonosporales</taxon>
        <taxon>Micromonosporaceae</taxon>
        <taxon>Micromonospora</taxon>
    </lineage>
</organism>
<dbReference type="RefSeq" id="WP_245828410.1">
    <property type="nucleotide sequence ID" value="NZ_FTNF01000018.1"/>
</dbReference>
<protein>
    <submittedName>
        <fullName evidence="2">Uncharacterized protein</fullName>
    </submittedName>
</protein>
<dbReference type="AlphaFoldDB" id="A0A1N7DSH7"/>
<sequence>MQDPPTDSSPSGSVDGRWQWEGDGADLTERDTLKLAFPHVEAFNPADGLPDPPDEEDYDSEEEFNAAEDAYWEHHHSVVYKPEHSVGLLYLCHLGCALREALVVSGPARGQMWADDTADDGGFRPLHDDDGTPLGFARWYRRWLEAAEVSHGIHA</sequence>
<dbReference type="Proteomes" id="UP000186004">
    <property type="component" value="Unassembled WGS sequence"/>
</dbReference>
<feature type="region of interest" description="Disordered" evidence="1">
    <location>
        <begin position="1"/>
        <end position="25"/>
    </location>
</feature>
<evidence type="ECO:0000256" key="1">
    <source>
        <dbReference type="SAM" id="MobiDB-lite"/>
    </source>
</evidence>
<dbReference type="EMBL" id="FTNF01000018">
    <property type="protein sequence ID" value="SIR78833.1"/>
    <property type="molecule type" value="Genomic_DNA"/>
</dbReference>
<dbReference type="STRING" id="1198245.SAMN05444858_11839"/>
<gene>
    <name evidence="2" type="ORF">SAMN05444858_11839</name>
</gene>
<feature type="region of interest" description="Disordered" evidence="1">
    <location>
        <begin position="41"/>
        <end position="62"/>
    </location>
</feature>
<keyword evidence="3" id="KW-1185">Reference proteome</keyword>
<accession>A0A1N7DSH7</accession>
<feature type="compositionally biased region" description="Polar residues" evidence="1">
    <location>
        <begin position="1"/>
        <end position="12"/>
    </location>
</feature>